<dbReference type="Proteomes" id="UP000034643">
    <property type="component" value="Unassembled WGS sequence"/>
</dbReference>
<accession>A0A0G1RQ92</accession>
<evidence type="ECO:0000313" key="3">
    <source>
        <dbReference type="Proteomes" id="UP000034643"/>
    </source>
</evidence>
<feature type="transmembrane region" description="Helical" evidence="1">
    <location>
        <begin position="12"/>
        <end position="28"/>
    </location>
</feature>
<feature type="transmembrane region" description="Helical" evidence="1">
    <location>
        <begin position="64"/>
        <end position="84"/>
    </location>
</feature>
<feature type="transmembrane region" description="Helical" evidence="1">
    <location>
        <begin position="34"/>
        <end position="52"/>
    </location>
</feature>
<comment type="caution">
    <text evidence="2">The sequence shown here is derived from an EMBL/GenBank/DDBJ whole genome shotgun (WGS) entry which is preliminary data.</text>
</comment>
<dbReference type="AlphaFoldDB" id="A0A0G1RQ92"/>
<dbReference type="EMBL" id="LCLV01000016">
    <property type="protein sequence ID" value="KKU23080.1"/>
    <property type="molecule type" value="Genomic_DNA"/>
</dbReference>
<protein>
    <submittedName>
        <fullName evidence="2">Uncharacterized protein</fullName>
    </submittedName>
</protein>
<evidence type="ECO:0000256" key="1">
    <source>
        <dbReference type="SAM" id="Phobius"/>
    </source>
</evidence>
<keyword evidence="1" id="KW-0472">Membrane</keyword>
<proteinExistence type="predicted"/>
<evidence type="ECO:0000313" key="2">
    <source>
        <dbReference type="EMBL" id="KKU23080.1"/>
    </source>
</evidence>
<organism evidence="2 3">
    <name type="scientific">Candidatus Woesebacteria bacterium GW2011_GWF1_46_13</name>
    <dbReference type="NCBI Taxonomy" id="1618602"/>
    <lineage>
        <taxon>Bacteria</taxon>
        <taxon>Candidatus Woeseibacteriota</taxon>
    </lineage>
</organism>
<keyword evidence="1" id="KW-1133">Transmembrane helix</keyword>
<gene>
    <name evidence="2" type="ORF">UX34_C0016G0005</name>
</gene>
<reference evidence="2 3" key="1">
    <citation type="journal article" date="2015" name="Nature">
        <title>rRNA introns, odd ribosomes, and small enigmatic genomes across a large radiation of phyla.</title>
        <authorList>
            <person name="Brown C.T."/>
            <person name="Hug L.A."/>
            <person name="Thomas B.C."/>
            <person name="Sharon I."/>
            <person name="Castelle C.J."/>
            <person name="Singh A."/>
            <person name="Wilkins M.J."/>
            <person name="Williams K.H."/>
            <person name="Banfield J.F."/>
        </authorList>
    </citation>
    <scope>NUCLEOTIDE SEQUENCE [LARGE SCALE GENOMIC DNA]</scope>
</reference>
<keyword evidence="1" id="KW-0812">Transmembrane</keyword>
<name>A0A0G1RQ92_9BACT</name>
<sequence length="86" mass="9657">MKNFAKHLPHYFALFGVLFLGALAFYLFSYDRAFQAAVAVAVAVAYVAWGTVHHSIHRDLHLSVFIEYLLVAALGLVIVFSLIFRT</sequence>